<name>A0A7W8GDM3_9DEIO</name>
<keyword evidence="7" id="KW-0418">Kinase</keyword>
<dbReference type="SUPFAM" id="SSF55785">
    <property type="entry name" value="PYP-like sensor domain (PAS domain)"/>
    <property type="match status" value="1"/>
</dbReference>
<dbReference type="AlphaFoldDB" id="A0A7W8GDM3"/>
<dbReference type="InterPro" id="IPR003594">
    <property type="entry name" value="HATPase_dom"/>
</dbReference>
<dbReference type="Pfam" id="PF00512">
    <property type="entry name" value="HisKA"/>
    <property type="match status" value="1"/>
</dbReference>
<proteinExistence type="predicted"/>
<gene>
    <name evidence="7" type="ORF">HNQ09_001102</name>
</gene>
<dbReference type="Proteomes" id="UP000525389">
    <property type="component" value="Unassembled WGS sequence"/>
</dbReference>
<dbReference type="InterPro" id="IPR035965">
    <property type="entry name" value="PAS-like_dom_sf"/>
</dbReference>
<dbReference type="Gene3D" id="3.30.565.10">
    <property type="entry name" value="Histidine kinase-like ATPase, C-terminal domain"/>
    <property type="match status" value="1"/>
</dbReference>
<feature type="domain" description="PAS" evidence="6">
    <location>
        <begin position="260"/>
        <end position="296"/>
    </location>
</feature>
<evidence type="ECO:0000313" key="7">
    <source>
        <dbReference type="EMBL" id="MBB5233672.1"/>
    </source>
</evidence>
<comment type="catalytic activity">
    <reaction evidence="1">
        <text>ATP + protein L-histidine = ADP + protein N-phospho-L-histidine.</text>
        <dbReference type="EC" id="2.7.13.3"/>
    </reaction>
</comment>
<comment type="caution">
    <text evidence="7">The sequence shown here is derived from an EMBL/GenBank/DDBJ whole genome shotgun (WGS) entry which is preliminary data.</text>
</comment>
<dbReference type="SMART" id="SM00387">
    <property type="entry name" value="HATPase_c"/>
    <property type="match status" value="1"/>
</dbReference>
<dbReference type="InterPro" id="IPR000014">
    <property type="entry name" value="PAS"/>
</dbReference>
<evidence type="ECO:0000256" key="2">
    <source>
        <dbReference type="ARBA" id="ARBA00012438"/>
    </source>
</evidence>
<dbReference type="PRINTS" id="PR00344">
    <property type="entry name" value="BCTRLSENSOR"/>
</dbReference>
<dbReference type="InterPro" id="IPR036890">
    <property type="entry name" value="HATPase_C_sf"/>
</dbReference>
<dbReference type="InterPro" id="IPR003661">
    <property type="entry name" value="HisK_dim/P_dom"/>
</dbReference>
<dbReference type="PROSITE" id="PS50112">
    <property type="entry name" value="PAS"/>
    <property type="match status" value="1"/>
</dbReference>
<dbReference type="InterPro" id="IPR005467">
    <property type="entry name" value="His_kinase_dom"/>
</dbReference>
<evidence type="ECO:0000259" key="5">
    <source>
        <dbReference type="PROSITE" id="PS50109"/>
    </source>
</evidence>
<dbReference type="RefSeq" id="WP_184026532.1">
    <property type="nucleotide sequence ID" value="NZ_JACHFN010000003.1"/>
</dbReference>
<evidence type="ECO:0000259" key="6">
    <source>
        <dbReference type="PROSITE" id="PS50112"/>
    </source>
</evidence>
<dbReference type="SMART" id="SM00388">
    <property type="entry name" value="HisKA"/>
    <property type="match status" value="1"/>
</dbReference>
<sequence length="658" mass="69524">MTPLRRAALLLWLLAALLAGLFWSLSAVRGVRAEFETGARILHRVLSQRSEPQEAVLVSLGALARAGVGEGALAQYAAALRAQYPQIVGVQRCRGRCLDLGPSGLTLPAARLTPDPAGLRWHPGAPTVYALARGEMRVWVDARRLLRPGDLPDPAAAFQVRRPGAGTVLLDTARLEPQPPLGAADRLLPVLGVRKVLGSAAQPFVFEGRRPLHWAELPLAGLAVFAALSGLAAALLVRLIEGREGARQAAREAERALQAERARAERAFHAVSEALIVTDAAGRVQLTNPAARALLGAGAEGGALEGRDVREVVRFQATLGQRPFDAPGFWRSPALAELPEGVTLLTPAGARLVEGALAPVLAPGHGGEAAQEGQAAQDEGRGPAGWVLVLRDVGPLRARVVAALEDGERRVREHAEMLAHATRLATLGEMGAGLAHELNQPLTAIVSHGQAALRLLEDPAQTGRARRSLEAVVTQARRAADIITHLRGFVQRAPTRAREVDVNQAAENALTLARPDLTRLGVRLETRLHPGPLRVQADPVHLEQVLLNLLRNAGDALAGAERPEIEVATARHGAEVRVTVRDHGEGLDAEVLSRLFTPFTTTKAGGLGLGLSLSQTLVQGMEGRLDGENHPAGGALFTVTLPLAVPQAREPAVAAARG</sequence>
<feature type="domain" description="Histidine kinase" evidence="5">
    <location>
        <begin position="433"/>
        <end position="645"/>
    </location>
</feature>
<dbReference type="Pfam" id="PF02518">
    <property type="entry name" value="HATPase_c"/>
    <property type="match status" value="1"/>
</dbReference>
<dbReference type="GO" id="GO:0000155">
    <property type="term" value="F:phosphorelay sensor kinase activity"/>
    <property type="evidence" value="ECO:0007669"/>
    <property type="project" value="InterPro"/>
</dbReference>
<keyword evidence="8" id="KW-1185">Reference proteome</keyword>
<dbReference type="InterPro" id="IPR004358">
    <property type="entry name" value="Sig_transdc_His_kin-like_C"/>
</dbReference>
<evidence type="ECO:0000256" key="3">
    <source>
        <dbReference type="ARBA" id="ARBA00022553"/>
    </source>
</evidence>
<accession>A0A7W8GDM3</accession>
<dbReference type="EMBL" id="JACHFN010000003">
    <property type="protein sequence ID" value="MBB5233672.1"/>
    <property type="molecule type" value="Genomic_DNA"/>
</dbReference>
<dbReference type="Gene3D" id="3.30.450.20">
    <property type="entry name" value="PAS domain"/>
    <property type="match status" value="1"/>
</dbReference>
<dbReference type="SUPFAM" id="SSF47384">
    <property type="entry name" value="Homodimeric domain of signal transducing histidine kinase"/>
    <property type="match status" value="1"/>
</dbReference>
<evidence type="ECO:0000256" key="1">
    <source>
        <dbReference type="ARBA" id="ARBA00000085"/>
    </source>
</evidence>
<dbReference type="PANTHER" id="PTHR43065">
    <property type="entry name" value="SENSOR HISTIDINE KINASE"/>
    <property type="match status" value="1"/>
</dbReference>
<protein>
    <recommendedName>
        <fullName evidence="2">histidine kinase</fullName>
        <ecNumber evidence="2">2.7.13.3</ecNumber>
    </recommendedName>
</protein>
<dbReference type="PROSITE" id="PS50109">
    <property type="entry name" value="HIS_KIN"/>
    <property type="match status" value="1"/>
</dbReference>
<dbReference type="Gene3D" id="1.10.287.130">
    <property type="match status" value="1"/>
</dbReference>
<feature type="coiled-coil region" evidence="4">
    <location>
        <begin position="243"/>
        <end position="270"/>
    </location>
</feature>
<keyword evidence="3" id="KW-0597">Phosphoprotein</keyword>
<reference evidence="7 8" key="1">
    <citation type="submission" date="2020-08" db="EMBL/GenBank/DDBJ databases">
        <title>Genomic Encyclopedia of Type Strains, Phase IV (KMG-IV): sequencing the most valuable type-strain genomes for metagenomic binning, comparative biology and taxonomic classification.</title>
        <authorList>
            <person name="Goeker M."/>
        </authorList>
    </citation>
    <scope>NUCLEOTIDE SEQUENCE [LARGE SCALE GENOMIC DNA]</scope>
    <source>
        <strain evidence="7 8">DSM 101791</strain>
    </source>
</reference>
<evidence type="ECO:0000256" key="4">
    <source>
        <dbReference type="SAM" id="Coils"/>
    </source>
</evidence>
<dbReference type="InterPro" id="IPR036097">
    <property type="entry name" value="HisK_dim/P_sf"/>
</dbReference>
<dbReference type="SUPFAM" id="SSF55874">
    <property type="entry name" value="ATPase domain of HSP90 chaperone/DNA topoisomerase II/histidine kinase"/>
    <property type="match status" value="1"/>
</dbReference>
<dbReference type="CDD" id="cd00082">
    <property type="entry name" value="HisKA"/>
    <property type="match status" value="1"/>
</dbReference>
<dbReference type="PANTHER" id="PTHR43065:SF42">
    <property type="entry name" value="TWO-COMPONENT SENSOR PPRA"/>
    <property type="match status" value="1"/>
</dbReference>
<organism evidence="7 8">
    <name type="scientific">Deinococcus budaensis</name>
    <dbReference type="NCBI Taxonomy" id="1665626"/>
    <lineage>
        <taxon>Bacteria</taxon>
        <taxon>Thermotogati</taxon>
        <taxon>Deinococcota</taxon>
        <taxon>Deinococci</taxon>
        <taxon>Deinococcales</taxon>
        <taxon>Deinococcaceae</taxon>
        <taxon>Deinococcus</taxon>
    </lineage>
</organism>
<dbReference type="EC" id="2.7.13.3" evidence="2"/>
<evidence type="ECO:0000313" key="8">
    <source>
        <dbReference type="Proteomes" id="UP000525389"/>
    </source>
</evidence>
<keyword evidence="7" id="KW-0808">Transferase</keyword>
<keyword evidence="4" id="KW-0175">Coiled coil</keyword>